<comment type="similarity">
    <text evidence="4">Belongs to the TBCB family.</text>
</comment>
<dbReference type="GO" id="GO:0007021">
    <property type="term" value="P:tubulin complex assembly"/>
    <property type="evidence" value="ECO:0007669"/>
    <property type="project" value="InterPro"/>
</dbReference>
<evidence type="ECO:0000256" key="3">
    <source>
        <dbReference type="ARBA" id="ARBA00023186"/>
    </source>
</evidence>
<evidence type="ECO:0000256" key="1">
    <source>
        <dbReference type="ARBA" id="ARBA00004496"/>
    </source>
</evidence>
<dbReference type="InterPro" id="IPR000626">
    <property type="entry name" value="Ubiquitin-like_dom"/>
</dbReference>
<protein>
    <recommendedName>
        <fullName evidence="5">CAP-Gly domain-containing protein</fullName>
    </recommendedName>
</protein>
<evidence type="ECO:0000256" key="2">
    <source>
        <dbReference type="ARBA" id="ARBA00022490"/>
    </source>
</evidence>
<reference evidence="6 7" key="1">
    <citation type="submission" date="2016-07" db="EMBL/GenBank/DDBJ databases">
        <title>Pervasive Adenine N6-methylation of Active Genes in Fungi.</title>
        <authorList>
            <consortium name="DOE Joint Genome Institute"/>
            <person name="Mondo S.J."/>
            <person name="Dannebaum R.O."/>
            <person name="Kuo R.C."/>
            <person name="Labutti K."/>
            <person name="Haridas S."/>
            <person name="Kuo A."/>
            <person name="Salamov A."/>
            <person name="Ahrendt S.R."/>
            <person name="Lipzen A."/>
            <person name="Sullivan W."/>
            <person name="Andreopoulos W.B."/>
            <person name="Clum A."/>
            <person name="Lindquist E."/>
            <person name="Daum C."/>
            <person name="Ramamoorthy G.K."/>
            <person name="Gryganskyi A."/>
            <person name="Culley D."/>
            <person name="Magnuson J.K."/>
            <person name="James T.Y."/>
            <person name="O'Malley M.A."/>
            <person name="Stajich J.E."/>
            <person name="Spatafora J.W."/>
            <person name="Visel A."/>
            <person name="Grigoriev I.V."/>
        </authorList>
    </citation>
    <scope>NUCLEOTIDE SEQUENCE [LARGE SCALE GENOMIC DNA]</scope>
    <source>
        <strain evidence="6 7">ATCC 12442</strain>
    </source>
</reference>
<keyword evidence="3" id="KW-0143">Chaperone</keyword>
<dbReference type="SUPFAM" id="SSF54236">
    <property type="entry name" value="Ubiquitin-like"/>
    <property type="match status" value="1"/>
</dbReference>
<dbReference type="PANTHER" id="PTHR18916:SF85">
    <property type="entry name" value="TUBULIN-FOLDING COFACTOR B"/>
    <property type="match status" value="1"/>
</dbReference>
<dbReference type="SUPFAM" id="SSF74924">
    <property type="entry name" value="Cap-Gly domain"/>
    <property type="match status" value="1"/>
</dbReference>
<evidence type="ECO:0000259" key="5">
    <source>
        <dbReference type="PROSITE" id="PS50245"/>
    </source>
</evidence>
<dbReference type="OrthoDB" id="2130750at2759"/>
<comment type="subcellular location">
    <subcellularLocation>
        <location evidence="1">Cytoplasm</location>
    </subcellularLocation>
</comment>
<dbReference type="InterPro" id="IPR036859">
    <property type="entry name" value="CAP-Gly_dom_sf"/>
</dbReference>
<accession>A0A1Y1WDW3</accession>
<dbReference type="GeneID" id="63807955"/>
<dbReference type="Pfam" id="PF01302">
    <property type="entry name" value="CAP_GLY"/>
    <property type="match status" value="1"/>
</dbReference>
<dbReference type="PROSITE" id="PS00845">
    <property type="entry name" value="CAP_GLY_1"/>
    <property type="match status" value="1"/>
</dbReference>
<evidence type="ECO:0000313" key="7">
    <source>
        <dbReference type="Proteomes" id="UP000193922"/>
    </source>
</evidence>
<dbReference type="EMBL" id="MCFD01000004">
    <property type="protein sequence ID" value="ORX71642.1"/>
    <property type="molecule type" value="Genomic_DNA"/>
</dbReference>
<dbReference type="GO" id="GO:0005938">
    <property type="term" value="C:cell cortex"/>
    <property type="evidence" value="ECO:0007669"/>
    <property type="project" value="TreeGrafter"/>
</dbReference>
<keyword evidence="7" id="KW-1185">Reference proteome</keyword>
<dbReference type="Pfam" id="PF14560">
    <property type="entry name" value="Ubiquitin_2"/>
    <property type="match status" value="1"/>
</dbReference>
<sequence>MSVVTLFVQSQNASSERRFLKSLTVGELKVRLEAIVGISASDQRLALQHNDAAVCMLDDNSRMLGYYPVADYMTLNVEATNSVATQLNFNDDSQVEKYVMDDDEYDKRRDTVRAFKRRHNLGRFADNKSAMSIDEEDEFRAEASGIHVDDRCQVEVLGSGTRLGAVRFVGKTQFRPGYWVGVEFDEPTGKHDGTVDGVRYFECRNQHGSFVRPDKVTVGDFPEEDLFSDLEEM</sequence>
<dbReference type="InterPro" id="IPR000938">
    <property type="entry name" value="CAP-Gly_domain"/>
</dbReference>
<dbReference type="GO" id="GO:0043014">
    <property type="term" value="F:alpha-tubulin binding"/>
    <property type="evidence" value="ECO:0007669"/>
    <property type="project" value="InterPro"/>
</dbReference>
<dbReference type="RefSeq" id="XP_040745157.1">
    <property type="nucleotide sequence ID" value="XM_040891307.1"/>
</dbReference>
<dbReference type="Gene3D" id="2.30.30.190">
    <property type="entry name" value="CAP Gly-rich-like domain"/>
    <property type="match status" value="1"/>
</dbReference>
<gene>
    <name evidence="6" type="ORF">DL89DRAFT_321907</name>
</gene>
<dbReference type="GO" id="GO:0005634">
    <property type="term" value="C:nucleus"/>
    <property type="evidence" value="ECO:0007669"/>
    <property type="project" value="TreeGrafter"/>
</dbReference>
<organism evidence="6 7">
    <name type="scientific">Linderina pennispora</name>
    <dbReference type="NCBI Taxonomy" id="61395"/>
    <lineage>
        <taxon>Eukaryota</taxon>
        <taxon>Fungi</taxon>
        <taxon>Fungi incertae sedis</taxon>
        <taxon>Zoopagomycota</taxon>
        <taxon>Kickxellomycotina</taxon>
        <taxon>Kickxellomycetes</taxon>
        <taxon>Kickxellales</taxon>
        <taxon>Kickxellaceae</taxon>
        <taxon>Linderina</taxon>
    </lineage>
</organism>
<dbReference type="STRING" id="61395.A0A1Y1WDW3"/>
<keyword evidence="2" id="KW-0963">Cytoplasm</keyword>
<dbReference type="PANTHER" id="PTHR18916">
    <property type="entry name" value="DYNACTIN 1-RELATED MICROTUBULE-BINDING"/>
    <property type="match status" value="1"/>
</dbReference>
<evidence type="ECO:0000256" key="4">
    <source>
        <dbReference type="ARBA" id="ARBA00025779"/>
    </source>
</evidence>
<dbReference type="GO" id="GO:0031122">
    <property type="term" value="P:cytoplasmic microtubule organization"/>
    <property type="evidence" value="ECO:0007669"/>
    <property type="project" value="TreeGrafter"/>
</dbReference>
<dbReference type="GO" id="GO:0005829">
    <property type="term" value="C:cytosol"/>
    <property type="evidence" value="ECO:0007669"/>
    <property type="project" value="UniProtKB-ARBA"/>
</dbReference>
<evidence type="ECO:0000313" key="6">
    <source>
        <dbReference type="EMBL" id="ORX71642.1"/>
    </source>
</evidence>
<dbReference type="PROSITE" id="PS50245">
    <property type="entry name" value="CAP_GLY_2"/>
    <property type="match status" value="1"/>
</dbReference>
<dbReference type="GO" id="GO:0007023">
    <property type="term" value="P:post-chaperonin tubulin folding pathway"/>
    <property type="evidence" value="ECO:0007669"/>
    <property type="project" value="InterPro"/>
</dbReference>
<dbReference type="SMART" id="SM01052">
    <property type="entry name" value="CAP_GLY"/>
    <property type="match status" value="1"/>
</dbReference>
<dbReference type="AlphaFoldDB" id="A0A1Y1WDW3"/>
<dbReference type="InterPro" id="IPR045172">
    <property type="entry name" value="TBCB_Ubl"/>
</dbReference>
<dbReference type="FunFam" id="2.30.30.190:FF:000013">
    <property type="entry name" value="Tubulin-folding cofactor B"/>
    <property type="match status" value="1"/>
</dbReference>
<comment type="caution">
    <text evidence="6">The sequence shown here is derived from an EMBL/GenBank/DDBJ whole genome shotgun (WGS) entry which is preliminary data.</text>
</comment>
<dbReference type="Gene3D" id="3.10.20.90">
    <property type="entry name" value="Phosphatidylinositol 3-kinase Catalytic Subunit, Chain A, domain 1"/>
    <property type="match status" value="1"/>
</dbReference>
<dbReference type="GO" id="GO:0035371">
    <property type="term" value="C:microtubule plus-end"/>
    <property type="evidence" value="ECO:0007669"/>
    <property type="project" value="TreeGrafter"/>
</dbReference>
<dbReference type="CDD" id="cd01789">
    <property type="entry name" value="Ubl_TBCB"/>
    <property type="match status" value="1"/>
</dbReference>
<proteinExistence type="inferred from homology"/>
<dbReference type="InterPro" id="IPR029071">
    <property type="entry name" value="Ubiquitin-like_domsf"/>
</dbReference>
<name>A0A1Y1WDW3_9FUNG</name>
<dbReference type="Proteomes" id="UP000193922">
    <property type="component" value="Unassembled WGS sequence"/>
</dbReference>
<dbReference type="GO" id="GO:0051010">
    <property type="term" value="F:microtubule plus-end binding"/>
    <property type="evidence" value="ECO:0007669"/>
    <property type="project" value="TreeGrafter"/>
</dbReference>
<feature type="domain" description="CAP-Gly" evidence="5">
    <location>
        <begin position="170"/>
        <end position="212"/>
    </location>
</feature>